<proteinExistence type="predicted"/>
<feature type="region of interest" description="Disordered" evidence="1">
    <location>
        <begin position="86"/>
        <end position="107"/>
    </location>
</feature>
<evidence type="ECO:0000313" key="3">
    <source>
        <dbReference type="Proteomes" id="UP000654471"/>
    </source>
</evidence>
<dbReference type="EMBL" id="BMRP01000057">
    <property type="protein sequence ID" value="GGU97909.1"/>
    <property type="molecule type" value="Genomic_DNA"/>
</dbReference>
<accession>A0ABQ2VPE6</accession>
<gene>
    <name evidence="2" type="ORF">GCM10010211_76520</name>
</gene>
<evidence type="ECO:0000256" key="1">
    <source>
        <dbReference type="SAM" id="MobiDB-lite"/>
    </source>
</evidence>
<evidence type="ECO:0000313" key="2">
    <source>
        <dbReference type="EMBL" id="GGU97909.1"/>
    </source>
</evidence>
<reference evidence="3" key="1">
    <citation type="journal article" date="2019" name="Int. J. Syst. Evol. Microbiol.">
        <title>The Global Catalogue of Microorganisms (GCM) 10K type strain sequencing project: providing services to taxonomists for standard genome sequencing and annotation.</title>
        <authorList>
            <consortium name="The Broad Institute Genomics Platform"/>
            <consortium name="The Broad Institute Genome Sequencing Center for Infectious Disease"/>
            <person name="Wu L."/>
            <person name="Ma J."/>
        </authorList>
    </citation>
    <scope>NUCLEOTIDE SEQUENCE [LARGE SCALE GENOMIC DNA]</scope>
    <source>
        <strain evidence="3">JCM 3399</strain>
    </source>
</reference>
<sequence>MTAGRRHLPWPGYWADAEWFCPVDGLACPDGREMEQRVAWETGPPTGWRPIEDSARREPLATEVGRRVEAIVVECSTPFYEVEHTGKPYGGAPRLEQQHPGATSLPQGHNGEAVIKKYCCGG</sequence>
<name>A0ABQ2VPE6_9ACTN</name>
<comment type="caution">
    <text evidence="2">The sequence shown here is derived from an EMBL/GenBank/DDBJ whole genome shotgun (WGS) entry which is preliminary data.</text>
</comment>
<organism evidence="2 3">
    <name type="scientific">Streptomyces albospinus</name>
    <dbReference type="NCBI Taxonomy" id="285515"/>
    <lineage>
        <taxon>Bacteria</taxon>
        <taxon>Bacillati</taxon>
        <taxon>Actinomycetota</taxon>
        <taxon>Actinomycetes</taxon>
        <taxon>Kitasatosporales</taxon>
        <taxon>Streptomycetaceae</taxon>
        <taxon>Streptomyces</taxon>
    </lineage>
</organism>
<protein>
    <submittedName>
        <fullName evidence="2">Uncharacterized protein</fullName>
    </submittedName>
</protein>
<dbReference type="Proteomes" id="UP000654471">
    <property type="component" value="Unassembled WGS sequence"/>
</dbReference>
<keyword evidence="3" id="KW-1185">Reference proteome</keyword>